<keyword evidence="2" id="KW-1185">Reference proteome</keyword>
<dbReference type="KEGG" id="nsn:EXE58_05990"/>
<dbReference type="SUPFAM" id="SSF46785">
    <property type="entry name" value="Winged helix' DNA-binding domain"/>
    <property type="match status" value="1"/>
</dbReference>
<dbReference type="Gene3D" id="1.10.10.10">
    <property type="entry name" value="Winged helix-like DNA-binding domain superfamily/Winged helix DNA-binding domain"/>
    <property type="match status" value="1"/>
</dbReference>
<dbReference type="OrthoDB" id="34459at2"/>
<name>A0A4P7IDA0_9ACTN</name>
<evidence type="ECO:0000313" key="1">
    <source>
        <dbReference type="EMBL" id="QBX55048.1"/>
    </source>
</evidence>
<accession>A0A4P7IDA0</accession>
<sequence length="160" mass="18136">MTRGPEKDDERWIVVDGRRWRATDPHIPDRLKTELVAELMSARRAVKTDGDAVRHRVQDAKVALGERGDPWWEPTEKGQHARLVAAYRTLLRHRPEGTVCPSEPARIVGGEQWRRLSPVSRAVAWELAEEGSLEVRQRGERVEAGARGAIRVARGPRFVP</sequence>
<dbReference type="InterPro" id="IPR036388">
    <property type="entry name" value="WH-like_DNA-bd_sf"/>
</dbReference>
<organism evidence="1 2">
    <name type="scientific">Nocardioides seonyuensis</name>
    <dbReference type="NCBI Taxonomy" id="2518371"/>
    <lineage>
        <taxon>Bacteria</taxon>
        <taxon>Bacillati</taxon>
        <taxon>Actinomycetota</taxon>
        <taxon>Actinomycetes</taxon>
        <taxon>Propionibacteriales</taxon>
        <taxon>Nocardioidaceae</taxon>
        <taxon>Nocardioides</taxon>
    </lineage>
</organism>
<gene>
    <name evidence="1" type="ORF">EXE58_05990</name>
</gene>
<dbReference type="Proteomes" id="UP000294853">
    <property type="component" value="Chromosome"/>
</dbReference>
<dbReference type="InterPro" id="IPR036390">
    <property type="entry name" value="WH_DNA-bd_sf"/>
</dbReference>
<dbReference type="AlphaFoldDB" id="A0A4P7IDA0"/>
<dbReference type="EMBL" id="CP038436">
    <property type="protein sequence ID" value="QBX55048.1"/>
    <property type="molecule type" value="Genomic_DNA"/>
</dbReference>
<dbReference type="RefSeq" id="WP_135267016.1">
    <property type="nucleotide sequence ID" value="NZ_CP038436.1"/>
</dbReference>
<dbReference type="Pfam" id="PF11625">
    <property type="entry name" value="DUF3253"/>
    <property type="match status" value="1"/>
</dbReference>
<reference evidence="1 2" key="1">
    <citation type="submission" date="2019-03" db="EMBL/GenBank/DDBJ databases">
        <title>Three New Species of Nocardioides, Nocardioides euryhalodurans sp. nov., Nocardioides seonyuensis sp. nov. and Nocardioides eburneoflavus sp. nov. Iolated from Soil.</title>
        <authorList>
            <person name="Roh S.G."/>
            <person name="Lee C."/>
            <person name="Kim M.-K."/>
            <person name="Kim S.B."/>
        </authorList>
    </citation>
    <scope>NUCLEOTIDE SEQUENCE [LARGE SCALE GENOMIC DNA]</scope>
    <source>
        <strain evidence="1 2">MMS17-SY207-3</strain>
    </source>
</reference>
<protein>
    <submittedName>
        <fullName evidence="1">DUF3253 domain-containing protein</fullName>
    </submittedName>
</protein>
<proteinExistence type="predicted"/>
<evidence type="ECO:0000313" key="2">
    <source>
        <dbReference type="Proteomes" id="UP000294853"/>
    </source>
</evidence>
<dbReference type="InterPro" id="IPR021660">
    <property type="entry name" value="DUF3253"/>
</dbReference>